<dbReference type="EMBL" id="LAZR01015173">
    <property type="protein sequence ID" value="KKM14318.1"/>
    <property type="molecule type" value="Genomic_DNA"/>
</dbReference>
<accession>A0A0F9JWM6</accession>
<proteinExistence type="predicted"/>
<reference evidence="1" key="1">
    <citation type="journal article" date="2015" name="Nature">
        <title>Complex archaea that bridge the gap between prokaryotes and eukaryotes.</title>
        <authorList>
            <person name="Spang A."/>
            <person name="Saw J.H."/>
            <person name="Jorgensen S.L."/>
            <person name="Zaremba-Niedzwiedzka K."/>
            <person name="Martijn J."/>
            <person name="Lind A.E."/>
            <person name="van Eijk R."/>
            <person name="Schleper C."/>
            <person name="Guy L."/>
            <person name="Ettema T.J."/>
        </authorList>
    </citation>
    <scope>NUCLEOTIDE SEQUENCE</scope>
</reference>
<organism evidence="1">
    <name type="scientific">marine sediment metagenome</name>
    <dbReference type="NCBI Taxonomy" id="412755"/>
    <lineage>
        <taxon>unclassified sequences</taxon>
        <taxon>metagenomes</taxon>
        <taxon>ecological metagenomes</taxon>
    </lineage>
</organism>
<gene>
    <name evidence="1" type="ORF">LCGC14_1707280</name>
</gene>
<comment type="caution">
    <text evidence="1">The sequence shown here is derived from an EMBL/GenBank/DDBJ whole genome shotgun (WGS) entry which is preliminary data.</text>
</comment>
<sequence>MQFIDLSAQQKLIRDKIEARIKQVLDHGKYIMGPEAGMATGMGVDVGQAFPVLRHASAGHRI</sequence>
<protein>
    <submittedName>
        <fullName evidence="1">Uncharacterized protein</fullName>
    </submittedName>
</protein>
<dbReference type="AlphaFoldDB" id="A0A0F9JWM6"/>
<evidence type="ECO:0000313" key="1">
    <source>
        <dbReference type="EMBL" id="KKM14318.1"/>
    </source>
</evidence>
<name>A0A0F9JWM6_9ZZZZ</name>